<dbReference type="InterPro" id="IPR051325">
    <property type="entry name" value="Nudix_hydrolase_domain"/>
</dbReference>
<evidence type="ECO:0000259" key="1">
    <source>
        <dbReference type="PROSITE" id="PS51462"/>
    </source>
</evidence>
<dbReference type="Pfam" id="PF00293">
    <property type="entry name" value="NUDIX"/>
    <property type="match status" value="1"/>
</dbReference>
<name>A0ABW9ZWY1_9BACT</name>
<evidence type="ECO:0000313" key="2">
    <source>
        <dbReference type="EMBL" id="NCI50842.1"/>
    </source>
</evidence>
<dbReference type="Proteomes" id="UP000753802">
    <property type="component" value="Unassembled WGS sequence"/>
</dbReference>
<evidence type="ECO:0000313" key="3">
    <source>
        <dbReference type="Proteomes" id="UP000753802"/>
    </source>
</evidence>
<dbReference type="EMBL" id="JAACJS010000015">
    <property type="protein sequence ID" value="NCI50842.1"/>
    <property type="molecule type" value="Genomic_DNA"/>
</dbReference>
<proteinExistence type="predicted"/>
<dbReference type="PROSITE" id="PS51462">
    <property type="entry name" value="NUDIX"/>
    <property type="match status" value="1"/>
</dbReference>
<comment type="caution">
    <text evidence="2">The sequence shown here is derived from an EMBL/GenBank/DDBJ whole genome shotgun (WGS) entry which is preliminary data.</text>
</comment>
<dbReference type="CDD" id="cd04662">
    <property type="entry name" value="NUDIX_Hydrolase"/>
    <property type="match status" value="1"/>
</dbReference>
<gene>
    <name evidence="2" type="ORF">GWC95_12965</name>
</gene>
<feature type="domain" description="Nudix hydrolase" evidence="1">
    <location>
        <begin position="1"/>
        <end position="147"/>
    </location>
</feature>
<sequence>MKKSAGILLFRKKADSIEVMLVHPGGPFWKNKDEGAWSIPKGEFTDEDPLAAARREFFEETGMEAAGTFIELTPLRQKSGKLVMAWALQKNIDVSKIKSNEFEMEWPPRSGKFISVPEVDKGEWFSTSIAKQKIIPGQAALIDELLEKLHA</sequence>
<keyword evidence="3" id="KW-1185">Reference proteome</keyword>
<dbReference type="PANTHER" id="PTHR21340">
    <property type="entry name" value="DIADENOSINE 5,5-P1,P4-TETRAPHOSPHATE PYROPHOSPHOHYDROLASE MUTT"/>
    <property type="match status" value="1"/>
</dbReference>
<reference evidence="2 3" key="1">
    <citation type="submission" date="2020-01" db="EMBL/GenBank/DDBJ databases">
        <title>Genome analysis.</title>
        <authorList>
            <person name="Wu S."/>
            <person name="Wang G."/>
        </authorList>
    </citation>
    <scope>NUCLEOTIDE SEQUENCE [LARGE SCALE GENOMIC DNA]</scope>
    <source>
        <strain evidence="2 3">SYL130</strain>
    </source>
</reference>
<protein>
    <submittedName>
        <fullName evidence="2">NUDIX domain-containing protein</fullName>
    </submittedName>
</protein>
<dbReference type="RefSeq" id="WP_161819149.1">
    <property type="nucleotide sequence ID" value="NZ_JAACJS010000015.1"/>
</dbReference>
<accession>A0ABW9ZWY1</accession>
<dbReference type="Gene3D" id="3.90.79.10">
    <property type="entry name" value="Nucleoside Triphosphate Pyrophosphohydrolase"/>
    <property type="match status" value="1"/>
</dbReference>
<dbReference type="InterPro" id="IPR015797">
    <property type="entry name" value="NUDIX_hydrolase-like_dom_sf"/>
</dbReference>
<dbReference type="PANTHER" id="PTHR21340:SF7">
    <property type="entry name" value="NUDIX HYDROLASE DOMAIN-CONTAINING PROTEIN"/>
    <property type="match status" value="1"/>
</dbReference>
<organism evidence="2 3">
    <name type="scientific">Sediminibacterium roseum</name>
    <dbReference type="NCBI Taxonomy" id="1978412"/>
    <lineage>
        <taxon>Bacteria</taxon>
        <taxon>Pseudomonadati</taxon>
        <taxon>Bacteroidota</taxon>
        <taxon>Chitinophagia</taxon>
        <taxon>Chitinophagales</taxon>
        <taxon>Chitinophagaceae</taxon>
        <taxon>Sediminibacterium</taxon>
    </lineage>
</organism>
<dbReference type="SUPFAM" id="SSF55811">
    <property type="entry name" value="Nudix"/>
    <property type="match status" value="1"/>
</dbReference>
<dbReference type="InterPro" id="IPR000086">
    <property type="entry name" value="NUDIX_hydrolase_dom"/>
</dbReference>